<dbReference type="HAMAP" id="MF_00316">
    <property type="entry name" value="MobA"/>
    <property type="match status" value="1"/>
</dbReference>
<comment type="subunit">
    <text evidence="8">Monomer.</text>
</comment>
<evidence type="ECO:0000256" key="6">
    <source>
        <dbReference type="ARBA" id="ARBA00023134"/>
    </source>
</evidence>
<dbReference type="NCBIfam" id="TIGR02665">
    <property type="entry name" value="molyb_mobA"/>
    <property type="match status" value="1"/>
</dbReference>
<keyword evidence="10" id="KW-0548">Nucleotidyltransferase</keyword>
<evidence type="ECO:0000259" key="9">
    <source>
        <dbReference type="Pfam" id="PF12804"/>
    </source>
</evidence>
<comment type="catalytic activity">
    <reaction evidence="8">
        <text>Mo-molybdopterin + GTP + H(+) = Mo-molybdopterin guanine dinucleotide + diphosphate</text>
        <dbReference type="Rhea" id="RHEA:34243"/>
        <dbReference type="ChEBI" id="CHEBI:15378"/>
        <dbReference type="ChEBI" id="CHEBI:33019"/>
        <dbReference type="ChEBI" id="CHEBI:37565"/>
        <dbReference type="ChEBI" id="CHEBI:71302"/>
        <dbReference type="ChEBI" id="CHEBI:71310"/>
        <dbReference type="EC" id="2.7.7.77"/>
    </reaction>
</comment>
<dbReference type="GO" id="GO:0061603">
    <property type="term" value="F:molybdenum cofactor guanylyltransferase activity"/>
    <property type="evidence" value="ECO:0007669"/>
    <property type="project" value="UniProtKB-EC"/>
</dbReference>
<evidence type="ECO:0000256" key="5">
    <source>
        <dbReference type="ARBA" id="ARBA00022842"/>
    </source>
</evidence>
<feature type="binding site" evidence="8">
    <location>
        <position position="27"/>
    </location>
    <ligand>
        <name>GTP</name>
        <dbReference type="ChEBI" id="CHEBI:37565"/>
    </ligand>
</feature>
<feature type="binding site" evidence="8">
    <location>
        <position position="104"/>
    </location>
    <ligand>
        <name>Mg(2+)</name>
        <dbReference type="ChEBI" id="CHEBI:18420"/>
    </ligand>
</feature>
<evidence type="ECO:0000313" key="10">
    <source>
        <dbReference type="EMBL" id="MBP1850950.1"/>
    </source>
</evidence>
<reference evidence="10 11" key="1">
    <citation type="submission" date="2021-03" db="EMBL/GenBank/DDBJ databases">
        <title>Genomic Encyclopedia of Type Strains, Phase IV (KMG-IV): sequencing the most valuable type-strain genomes for metagenomic binning, comparative biology and taxonomic classification.</title>
        <authorList>
            <person name="Goeker M."/>
        </authorList>
    </citation>
    <scope>NUCLEOTIDE SEQUENCE [LARGE SCALE GENOMIC DNA]</scope>
    <source>
        <strain evidence="10 11">DSM 21600</strain>
    </source>
</reference>
<dbReference type="SUPFAM" id="SSF53448">
    <property type="entry name" value="Nucleotide-diphospho-sugar transferases"/>
    <property type="match status" value="1"/>
</dbReference>
<feature type="binding site" evidence="8">
    <location>
        <position position="71"/>
    </location>
    <ligand>
        <name>GTP</name>
        <dbReference type="ChEBI" id="CHEBI:37565"/>
    </ligand>
</feature>
<sequence>MEISMPSPRRLAVILSGGLSRRMGADKVGVRLGGRPLLAHVIERLTPQVDAMALNAPQSPTGFEALTLVPDTLPDRLGPLAGVLAALRHAQDLGITRVLTVSIDSPFLPGDLADRLAARAEDSLAIAVAASGGRSHPVIGSWPARLADELEAWLADPAHRRVTDFLARHAVDVVEFAPLVLGAHAVDPFFNINTAEDLRLAETFLQEPEP</sequence>
<dbReference type="InterPro" id="IPR029044">
    <property type="entry name" value="Nucleotide-diphossugar_trans"/>
</dbReference>
<dbReference type="Gene3D" id="3.90.550.10">
    <property type="entry name" value="Spore Coat Polysaccharide Biosynthesis Protein SpsA, Chain A"/>
    <property type="match status" value="1"/>
</dbReference>
<evidence type="ECO:0000256" key="2">
    <source>
        <dbReference type="ARBA" id="ARBA00022679"/>
    </source>
</evidence>
<evidence type="ECO:0000313" key="11">
    <source>
        <dbReference type="Proteomes" id="UP000759443"/>
    </source>
</evidence>
<keyword evidence="6 8" id="KW-0342">GTP-binding</keyword>
<dbReference type="PANTHER" id="PTHR19136">
    <property type="entry name" value="MOLYBDENUM COFACTOR GUANYLYLTRANSFERASE"/>
    <property type="match status" value="1"/>
</dbReference>
<feature type="domain" description="MobA-like NTP transferase" evidence="9">
    <location>
        <begin position="12"/>
        <end position="164"/>
    </location>
</feature>
<feature type="binding site" evidence="8">
    <location>
        <position position="55"/>
    </location>
    <ligand>
        <name>GTP</name>
        <dbReference type="ChEBI" id="CHEBI:37565"/>
    </ligand>
</feature>
<dbReference type="Proteomes" id="UP000759443">
    <property type="component" value="Unassembled WGS sequence"/>
</dbReference>
<dbReference type="EMBL" id="JAGGJU010000006">
    <property type="protein sequence ID" value="MBP1850950.1"/>
    <property type="molecule type" value="Genomic_DNA"/>
</dbReference>
<comment type="caution">
    <text evidence="10">The sequence shown here is derived from an EMBL/GenBank/DDBJ whole genome shotgun (WGS) entry which is preliminary data.</text>
</comment>
<protein>
    <recommendedName>
        <fullName evidence="8">Molybdenum cofactor guanylyltransferase</fullName>
        <shortName evidence="8">MoCo guanylyltransferase</shortName>
        <ecNumber evidence="8">2.7.7.77</ecNumber>
    </recommendedName>
    <alternativeName>
        <fullName evidence="8">GTP:molybdopterin guanylyltransferase</fullName>
    </alternativeName>
    <alternativeName>
        <fullName evidence="8">Mo-MPT guanylyltransferase</fullName>
    </alternativeName>
    <alternativeName>
        <fullName evidence="8">Molybdopterin guanylyltransferase</fullName>
    </alternativeName>
    <alternativeName>
        <fullName evidence="8">Molybdopterin-guanine dinucleotide synthase</fullName>
        <shortName evidence="8">MGD synthase</shortName>
    </alternativeName>
</protein>
<keyword evidence="7 8" id="KW-0501">Molybdenum cofactor biosynthesis</keyword>
<evidence type="ECO:0000256" key="1">
    <source>
        <dbReference type="ARBA" id="ARBA00022490"/>
    </source>
</evidence>
<accession>A0ABS4DZ32</accession>
<gene>
    <name evidence="8" type="primary">mobA</name>
    <name evidence="10" type="ORF">J2Z17_002393</name>
</gene>
<keyword evidence="2 8" id="KW-0808">Transferase</keyword>
<feature type="binding site" evidence="8">
    <location>
        <position position="104"/>
    </location>
    <ligand>
        <name>GTP</name>
        <dbReference type="ChEBI" id="CHEBI:37565"/>
    </ligand>
</feature>
<feature type="binding site" evidence="8">
    <location>
        <begin position="15"/>
        <end position="17"/>
    </location>
    <ligand>
        <name>GTP</name>
        <dbReference type="ChEBI" id="CHEBI:37565"/>
    </ligand>
</feature>
<keyword evidence="5 8" id="KW-0460">Magnesium</keyword>
<dbReference type="Pfam" id="PF12804">
    <property type="entry name" value="NTP_transf_3"/>
    <property type="match status" value="1"/>
</dbReference>
<keyword evidence="1 8" id="KW-0963">Cytoplasm</keyword>
<evidence type="ECO:0000256" key="7">
    <source>
        <dbReference type="ARBA" id="ARBA00023150"/>
    </source>
</evidence>
<comment type="function">
    <text evidence="8">Transfers a GMP moiety from GTP to Mo-molybdopterin (Mo-MPT) cofactor (Moco or molybdenum cofactor) to form Mo-molybdopterin guanine dinucleotide (Mo-MGD) cofactor.</text>
</comment>
<proteinExistence type="inferred from homology"/>
<comment type="cofactor">
    <cofactor evidence="8">
        <name>Mg(2+)</name>
        <dbReference type="ChEBI" id="CHEBI:18420"/>
    </cofactor>
</comment>
<comment type="subcellular location">
    <subcellularLocation>
        <location evidence="8">Cytoplasm</location>
    </subcellularLocation>
</comment>
<comment type="similarity">
    <text evidence="8">Belongs to the MobA family.</text>
</comment>
<comment type="domain">
    <text evidence="8">The N-terminal domain determines nucleotide recognition and specific binding, while the C-terminal domain determines the specific binding to the target protein.</text>
</comment>
<keyword evidence="4 8" id="KW-0547">Nucleotide-binding</keyword>
<dbReference type="PANTHER" id="PTHR19136:SF81">
    <property type="entry name" value="MOLYBDENUM COFACTOR GUANYLYLTRANSFERASE"/>
    <property type="match status" value="1"/>
</dbReference>
<name>A0ABS4DZ32_9HYPH</name>
<keyword evidence="11" id="KW-1185">Reference proteome</keyword>
<dbReference type="CDD" id="cd02503">
    <property type="entry name" value="MobA"/>
    <property type="match status" value="1"/>
</dbReference>
<evidence type="ECO:0000256" key="8">
    <source>
        <dbReference type="HAMAP-Rule" id="MF_00316"/>
    </source>
</evidence>
<dbReference type="InterPro" id="IPR025877">
    <property type="entry name" value="MobA-like_NTP_Trfase"/>
</dbReference>
<dbReference type="RefSeq" id="WP_209945214.1">
    <property type="nucleotide sequence ID" value="NZ_JAGGJU010000006.1"/>
</dbReference>
<dbReference type="InterPro" id="IPR013482">
    <property type="entry name" value="Molybde_CF_guanTrfase"/>
</dbReference>
<organism evidence="10 11">
    <name type="scientific">Rhizobium halophytocola</name>
    <dbReference type="NCBI Taxonomy" id="735519"/>
    <lineage>
        <taxon>Bacteria</taxon>
        <taxon>Pseudomonadati</taxon>
        <taxon>Pseudomonadota</taxon>
        <taxon>Alphaproteobacteria</taxon>
        <taxon>Hyphomicrobiales</taxon>
        <taxon>Rhizobiaceae</taxon>
        <taxon>Rhizobium/Agrobacterium group</taxon>
        <taxon>Rhizobium</taxon>
    </lineage>
</organism>
<dbReference type="EC" id="2.7.7.77" evidence="8"/>
<evidence type="ECO:0000256" key="3">
    <source>
        <dbReference type="ARBA" id="ARBA00022723"/>
    </source>
</evidence>
<evidence type="ECO:0000256" key="4">
    <source>
        <dbReference type="ARBA" id="ARBA00022741"/>
    </source>
</evidence>
<keyword evidence="3 8" id="KW-0479">Metal-binding</keyword>